<dbReference type="SUPFAM" id="SSF56300">
    <property type="entry name" value="Metallo-dependent phosphatases"/>
    <property type="match status" value="1"/>
</dbReference>
<proteinExistence type="predicted"/>
<dbReference type="Gene3D" id="3.60.21.10">
    <property type="match status" value="1"/>
</dbReference>
<feature type="signal peptide" evidence="5">
    <location>
        <begin position="1"/>
        <end position="18"/>
    </location>
</feature>
<dbReference type="PANTHER" id="PTHR10340:SF55">
    <property type="entry name" value="ENDOPOLYPHOSPHATASE"/>
    <property type="match status" value="1"/>
</dbReference>
<evidence type="ECO:0000256" key="3">
    <source>
        <dbReference type="SAM" id="MobiDB-lite"/>
    </source>
</evidence>
<evidence type="ECO:0000313" key="7">
    <source>
        <dbReference type="EMBL" id="KAK0730778.1"/>
    </source>
</evidence>
<dbReference type="EMBL" id="JAUKUA010000001">
    <property type="protein sequence ID" value="KAK0730778.1"/>
    <property type="molecule type" value="Genomic_DNA"/>
</dbReference>
<dbReference type="GO" id="GO:0016810">
    <property type="term" value="F:hydrolase activity, acting on carbon-nitrogen (but not peptide) bonds"/>
    <property type="evidence" value="ECO:0007669"/>
    <property type="project" value="InterPro"/>
</dbReference>
<feature type="compositionally biased region" description="Basic residues" evidence="3">
    <location>
        <begin position="388"/>
        <end position="403"/>
    </location>
</feature>
<dbReference type="InterPro" id="IPR002509">
    <property type="entry name" value="NODB_dom"/>
</dbReference>
<keyword evidence="4" id="KW-1133">Transmembrane helix</keyword>
<dbReference type="FunFam" id="3.60.21.10:FF:000082">
    <property type="entry name" value="Endopolyphosphatase"/>
    <property type="match status" value="1"/>
</dbReference>
<feature type="region of interest" description="Disordered" evidence="3">
    <location>
        <begin position="371"/>
        <end position="405"/>
    </location>
</feature>
<feature type="region of interest" description="Disordered" evidence="3">
    <location>
        <begin position="455"/>
        <end position="523"/>
    </location>
</feature>
<keyword evidence="1" id="KW-0378">Hydrolase</keyword>
<dbReference type="PANTHER" id="PTHR10340">
    <property type="entry name" value="SPHINGOMYELIN PHOSPHODIESTERASE"/>
    <property type="match status" value="1"/>
</dbReference>
<feature type="chain" id="PRO_5041402095" description="NodB homology domain-containing protein" evidence="5">
    <location>
        <begin position="19"/>
        <end position="950"/>
    </location>
</feature>
<dbReference type="AlphaFoldDB" id="A0AA40BB61"/>
<evidence type="ECO:0000256" key="5">
    <source>
        <dbReference type="SAM" id="SignalP"/>
    </source>
</evidence>
<dbReference type="InterPro" id="IPR011330">
    <property type="entry name" value="Glyco_hydro/deAcase_b/a-brl"/>
</dbReference>
<dbReference type="GO" id="GO:0008081">
    <property type="term" value="F:phosphoric diester hydrolase activity"/>
    <property type="evidence" value="ECO:0007669"/>
    <property type="project" value="TreeGrafter"/>
</dbReference>
<name>A0AA40BB61_9PEZI</name>
<dbReference type="Pfam" id="PF01522">
    <property type="entry name" value="Polysacc_deac_1"/>
    <property type="match status" value="1"/>
</dbReference>
<keyword evidence="2" id="KW-0325">Glycoprotein</keyword>
<keyword evidence="5" id="KW-0732">Signal</keyword>
<organism evidence="7 8">
    <name type="scientific">Lasiosphaeris hirsuta</name>
    <dbReference type="NCBI Taxonomy" id="260670"/>
    <lineage>
        <taxon>Eukaryota</taxon>
        <taxon>Fungi</taxon>
        <taxon>Dikarya</taxon>
        <taxon>Ascomycota</taxon>
        <taxon>Pezizomycotina</taxon>
        <taxon>Sordariomycetes</taxon>
        <taxon>Sordariomycetidae</taxon>
        <taxon>Sordariales</taxon>
        <taxon>Lasiosphaeriaceae</taxon>
        <taxon>Lasiosphaeris</taxon>
    </lineage>
</organism>
<accession>A0AA40BB61</accession>
<feature type="domain" description="NodB homology" evidence="6">
    <location>
        <begin position="752"/>
        <end position="939"/>
    </location>
</feature>
<dbReference type="GO" id="GO:0000298">
    <property type="term" value="F:endopolyphosphatase activity"/>
    <property type="evidence" value="ECO:0007669"/>
    <property type="project" value="TreeGrafter"/>
</dbReference>
<sequence>MALQRVLGAALLWHGVIAGLPDFAAAAQTRQPALSTTSSSANAPRTLHGRFLHITDLHPDEFYRVHSSTDEAEACHRGNGPAGTYGAETSDCDTPIALINATFDWIAANLKDQVDFVIWTGDSARHDSDEEVPRSQAQVLGTNRLIADKFAELFAHPNGRGLTVPIIPTLGNNDILPHNILLSGPNQWLQHYTHIWRHFIPEVQRHSFEFGGWFFVEVIPDRLAVFSLNTLYFFDRNAGVDGCGNPSEPGYKQLEWLRIQLQFMRARGMKAILMGHVPPARTDSKKLWDETCWQKYTLWLKQFRDVVVVGVYGHMNIDHFLIQDTHDIDLKLLNDPTQEMFGAREAMEDELSVESATDYLQELRNGWSKLDPPVVPGNAGAVNGDKTKGRKKKKKGGRGKKRKDPWGERYQLSLVGPSVVPNYFPTLRVIEYNISGLEDVPVWADAFDKQAAADSELADQKHLDMRDVTESELEIETGPEKADPSKNKNRKKKPKKDKKPKNPNLVIPDPPAKTSPPGPGYSLQPLSLTGYTQYYANLTHINNLTLDTKSQDDFDLEPREFVYEVEYSTFEDKIYKLHDLTTTSFVKLAYRMGQRIKGSDFDLDVLEDDWEDYGADGIEGGDDDSEDDGDEDDDEFEVEKKGMKDKKDKKKKDKKKKDKKKKDKKKKDKKKKDKKKKDKKKNKAWLHFLGHAFLRRRARRSRMATLLALLVVLLLLLAPLYAVYRPPSLLMRYLTHRWTDVLWRLWLPPAKKIVALTIDDAPSDLTRDILAVLQAGGAHATFFVIGSQVAGREEVLREVVRGGHELGNHGMRDELARGLGDDELREQIVQVQGMIGDAYRAEGREPPGEGDVKKNYYRPGSGFFSDRMRAVVRGVKHRIVLGSIYPHDAQISVWWVNARHVLNMLSPGGIIICHDRRSWTLPMLQKVLPEMKRRGYKAVTVTELLAESTG</sequence>
<dbReference type="Proteomes" id="UP001172102">
    <property type="component" value="Unassembled WGS sequence"/>
</dbReference>
<comment type="caution">
    <text evidence="7">The sequence shown here is derived from an EMBL/GenBank/DDBJ whole genome shotgun (WGS) entry which is preliminary data.</text>
</comment>
<feature type="transmembrane region" description="Helical" evidence="4">
    <location>
        <begin position="703"/>
        <end position="724"/>
    </location>
</feature>
<dbReference type="GO" id="GO:0000324">
    <property type="term" value="C:fungal-type vacuole"/>
    <property type="evidence" value="ECO:0007669"/>
    <property type="project" value="TreeGrafter"/>
</dbReference>
<keyword evidence="4" id="KW-0472">Membrane</keyword>
<protein>
    <recommendedName>
        <fullName evidence="6">NodB homology domain-containing protein</fullName>
    </recommendedName>
</protein>
<dbReference type="InterPro" id="IPR029052">
    <property type="entry name" value="Metallo-depent_PP-like"/>
</dbReference>
<dbReference type="Gene3D" id="3.20.20.370">
    <property type="entry name" value="Glycoside hydrolase/deacetylase"/>
    <property type="match status" value="1"/>
</dbReference>
<evidence type="ECO:0000259" key="6">
    <source>
        <dbReference type="PROSITE" id="PS51677"/>
    </source>
</evidence>
<dbReference type="GO" id="GO:0004309">
    <property type="term" value="F:exopolyphosphatase activity"/>
    <property type="evidence" value="ECO:0007669"/>
    <property type="project" value="TreeGrafter"/>
</dbReference>
<dbReference type="PROSITE" id="PS51677">
    <property type="entry name" value="NODB"/>
    <property type="match status" value="1"/>
</dbReference>
<evidence type="ECO:0000256" key="1">
    <source>
        <dbReference type="ARBA" id="ARBA00022801"/>
    </source>
</evidence>
<feature type="compositionally biased region" description="Basic residues" evidence="3">
    <location>
        <begin position="647"/>
        <end position="681"/>
    </location>
</feature>
<reference evidence="7" key="1">
    <citation type="submission" date="2023-06" db="EMBL/GenBank/DDBJ databases">
        <title>Genome-scale phylogeny and comparative genomics of the fungal order Sordariales.</title>
        <authorList>
            <consortium name="Lawrence Berkeley National Laboratory"/>
            <person name="Hensen N."/>
            <person name="Bonometti L."/>
            <person name="Westerberg I."/>
            <person name="Brannstrom I.O."/>
            <person name="Guillou S."/>
            <person name="Cros-Aarteil S."/>
            <person name="Calhoun S."/>
            <person name="Haridas S."/>
            <person name="Kuo A."/>
            <person name="Mondo S."/>
            <person name="Pangilinan J."/>
            <person name="Riley R."/>
            <person name="Labutti K."/>
            <person name="Andreopoulos B."/>
            <person name="Lipzen A."/>
            <person name="Chen C."/>
            <person name="Yanf M."/>
            <person name="Daum C."/>
            <person name="Ng V."/>
            <person name="Clum A."/>
            <person name="Steindorff A."/>
            <person name="Ohm R."/>
            <person name="Martin F."/>
            <person name="Silar P."/>
            <person name="Natvig D."/>
            <person name="Lalanne C."/>
            <person name="Gautier V."/>
            <person name="Ament-Velasquez S.L."/>
            <person name="Kruys A."/>
            <person name="Hutchinson M.I."/>
            <person name="Powell A.J."/>
            <person name="Barry K."/>
            <person name="Miller A.N."/>
            <person name="Grigoriev I.V."/>
            <person name="Debuchy R."/>
            <person name="Gladieux P."/>
            <person name="Thoren M.H."/>
            <person name="Johannesson H."/>
        </authorList>
    </citation>
    <scope>NUCLEOTIDE SEQUENCE</scope>
    <source>
        <strain evidence="7">SMH4607-1</strain>
    </source>
</reference>
<gene>
    <name evidence="7" type="ORF">B0H67DRAFT_596830</name>
</gene>
<feature type="compositionally biased region" description="Basic and acidic residues" evidence="3">
    <location>
        <begin position="458"/>
        <end position="469"/>
    </location>
</feature>
<feature type="compositionally biased region" description="Basic residues" evidence="3">
    <location>
        <begin position="487"/>
        <end position="501"/>
    </location>
</feature>
<evidence type="ECO:0000313" key="8">
    <source>
        <dbReference type="Proteomes" id="UP001172102"/>
    </source>
</evidence>
<keyword evidence="8" id="KW-1185">Reference proteome</keyword>
<dbReference type="GO" id="GO:0006798">
    <property type="term" value="P:polyphosphate catabolic process"/>
    <property type="evidence" value="ECO:0007669"/>
    <property type="project" value="TreeGrafter"/>
</dbReference>
<feature type="compositionally biased region" description="Acidic residues" evidence="3">
    <location>
        <begin position="616"/>
        <end position="637"/>
    </location>
</feature>
<feature type="region of interest" description="Disordered" evidence="3">
    <location>
        <begin position="616"/>
        <end position="681"/>
    </location>
</feature>
<dbReference type="GO" id="GO:0005975">
    <property type="term" value="P:carbohydrate metabolic process"/>
    <property type="evidence" value="ECO:0007669"/>
    <property type="project" value="InterPro"/>
</dbReference>
<evidence type="ECO:0000256" key="2">
    <source>
        <dbReference type="ARBA" id="ARBA00023180"/>
    </source>
</evidence>
<evidence type="ECO:0000256" key="4">
    <source>
        <dbReference type="SAM" id="Phobius"/>
    </source>
</evidence>
<dbReference type="CDD" id="cd10958">
    <property type="entry name" value="CE4_NodB_like_2"/>
    <property type="match status" value="1"/>
</dbReference>
<keyword evidence="4" id="KW-0812">Transmembrane</keyword>
<feature type="compositionally biased region" description="Pro residues" evidence="3">
    <location>
        <begin position="508"/>
        <end position="519"/>
    </location>
</feature>
<dbReference type="SUPFAM" id="SSF88713">
    <property type="entry name" value="Glycoside hydrolase/deacetylase"/>
    <property type="match status" value="1"/>
</dbReference>
<dbReference type="InterPro" id="IPR004843">
    <property type="entry name" value="Calcineurin-like_PHP"/>
</dbReference>
<dbReference type="Pfam" id="PF00149">
    <property type="entry name" value="Metallophos"/>
    <property type="match status" value="1"/>
</dbReference>